<evidence type="ECO:0000313" key="2">
    <source>
        <dbReference type="Proteomes" id="UP001595583"/>
    </source>
</evidence>
<organism evidence="1 2">
    <name type="scientific">Aquamicrobium soli</name>
    <dbReference type="NCBI Taxonomy" id="1811518"/>
    <lineage>
        <taxon>Bacteria</taxon>
        <taxon>Pseudomonadati</taxon>
        <taxon>Pseudomonadota</taxon>
        <taxon>Alphaproteobacteria</taxon>
        <taxon>Hyphomicrobiales</taxon>
        <taxon>Phyllobacteriaceae</taxon>
        <taxon>Aquamicrobium</taxon>
    </lineage>
</organism>
<dbReference type="Pfam" id="PF12686">
    <property type="entry name" value="DUF3800"/>
    <property type="match status" value="1"/>
</dbReference>
<keyword evidence="2" id="KW-1185">Reference proteome</keyword>
<dbReference type="InterPro" id="IPR024524">
    <property type="entry name" value="DUF3800"/>
</dbReference>
<protein>
    <submittedName>
        <fullName evidence="1">DUF3800 domain-containing protein</fullName>
    </submittedName>
</protein>
<dbReference type="RefSeq" id="WP_378223165.1">
    <property type="nucleotide sequence ID" value="NZ_JBHRTK010000019.1"/>
</dbReference>
<dbReference type="EMBL" id="JBHRTK010000019">
    <property type="protein sequence ID" value="MFC3208201.1"/>
    <property type="molecule type" value="Genomic_DNA"/>
</dbReference>
<reference evidence="2" key="1">
    <citation type="journal article" date="2019" name="Int. J. Syst. Evol. Microbiol.">
        <title>The Global Catalogue of Microorganisms (GCM) 10K type strain sequencing project: providing services to taxonomists for standard genome sequencing and annotation.</title>
        <authorList>
            <consortium name="The Broad Institute Genomics Platform"/>
            <consortium name="The Broad Institute Genome Sequencing Center for Infectious Disease"/>
            <person name="Wu L."/>
            <person name="Ma J."/>
        </authorList>
    </citation>
    <scope>NUCLEOTIDE SEQUENCE [LARGE SCALE GENOMIC DNA]</scope>
    <source>
        <strain evidence="2">KCTC 52165</strain>
    </source>
</reference>
<evidence type="ECO:0000313" key="1">
    <source>
        <dbReference type="EMBL" id="MFC3208201.1"/>
    </source>
</evidence>
<dbReference type="Proteomes" id="UP001595583">
    <property type="component" value="Unassembled WGS sequence"/>
</dbReference>
<name>A0ABV7KEI7_9HYPH</name>
<gene>
    <name evidence="1" type="ORF">ACFOHJ_18415</name>
</gene>
<sequence length="203" mass="23081">MLVFIDESGDPGFKLNKGSSPTFVVCLVAFQSREGAASARKVIENAAKTLDVKPEFKFSGSRPCIRDAFFESVAPLDFCVRAIVVQKDRIYSPTLRTEKEKFYSFFVKSMLRFDNGLLKDARVMLDGSGDRSFRNELSGYLRRHTEKGAIKKFVFADSRSDNLVQLADMCTGAIARSYRKDRADAERWRKMIAGKIEDVWDFK</sequence>
<proteinExistence type="predicted"/>
<comment type="caution">
    <text evidence="1">The sequence shown here is derived from an EMBL/GenBank/DDBJ whole genome shotgun (WGS) entry which is preliminary data.</text>
</comment>
<accession>A0ABV7KEI7</accession>